<protein>
    <submittedName>
        <fullName evidence="2">Glutamyl-tRNA(Gln) amidotransferase subunit A</fullName>
        <ecNumber evidence="2">6.3.5.7</ecNumber>
    </submittedName>
</protein>
<dbReference type="Gene3D" id="3.90.1300.10">
    <property type="entry name" value="Amidase signature (AS) domain"/>
    <property type="match status" value="1"/>
</dbReference>
<sequence length="96" mass="10909">MIKQNISEEFQKVDLMFLPTTTTVAFKSNEKNADPVSMYLSDFFTTSANLAQIPAISLPVGKDEQGLPIGMQLQANKWEEEKLFQFSKVLMNLNNY</sequence>
<dbReference type="InterPro" id="IPR036928">
    <property type="entry name" value="AS_sf"/>
</dbReference>
<dbReference type="SUPFAM" id="SSF75304">
    <property type="entry name" value="Amidase signature (AS) enzymes"/>
    <property type="match status" value="1"/>
</dbReference>
<dbReference type="InterPro" id="IPR000120">
    <property type="entry name" value="Amidase"/>
</dbReference>
<proteinExistence type="predicted"/>
<dbReference type="EC" id="6.3.5.7" evidence="2"/>
<name>A0A645IQU1_9ZZZZ</name>
<evidence type="ECO:0000313" key="2">
    <source>
        <dbReference type="EMBL" id="MPN53745.1"/>
    </source>
</evidence>
<dbReference type="PANTHER" id="PTHR11895:SF151">
    <property type="entry name" value="GLUTAMYL-TRNA(GLN) AMIDOTRANSFERASE SUBUNIT A"/>
    <property type="match status" value="1"/>
</dbReference>
<reference evidence="2" key="1">
    <citation type="submission" date="2019-08" db="EMBL/GenBank/DDBJ databases">
        <authorList>
            <person name="Kucharzyk K."/>
            <person name="Murdoch R.W."/>
            <person name="Higgins S."/>
            <person name="Loffler F."/>
        </authorList>
    </citation>
    <scope>NUCLEOTIDE SEQUENCE</scope>
</reference>
<dbReference type="GO" id="GO:0050567">
    <property type="term" value="F:glutaminyl-tRNA synthase (glutamine-hydrolyzing) activity"/>
    <property type="evidence" value="ECO:0007669"/>
    <property type="project" value="UniProtKB-EC"/>
</dbReference>
<dbReference type="AlphaFoldDB" id="A0A645IQU1"/>
<dbReference type="InterPro" id="IPR023631">
    <property type="entry name" value="Amidase_dom"/>
</dbReference>
<dbReference type="PANTHER" id="PTHR11895">
    <property type="entry name" value="TRANSAMIDASE"/>
    <property type="match status" value="1"/>
</dbReference>
<comment type="caution">
    <text evidence="2">The sequence shown here is derived from an EMBL/GenBank/DDBJ whole genome shotgun (WGS) entry which is preliminary data.</text>
</comment>
<organism evidence="2">
    <name type="scientific">bioreactor metagenome</name>
    <dbReference type="NCBI Taxonomy" id="1076179"/>
    <lineage>
        <taxon>unclassified sequences</taxon>
        <taxon>metagenomes</taxon>
        <taxon>ecological metagenomes</taxon>
    </lineage>
</organism>
<dbReference type="Pfam" id="PF01425">
    <property type="entry name" value="Amidase"/>
    <property type="match status" value="1"/>
</dbReference>
<dbReference type="GO" id="GO:0016740">
    <property type="term" value="F:transferase activity"/>
    <property type="evidence" value="ECO:0007669"/>
    <property type="project" value="UniProtKB-KW"/>
</dbReference>
<keyword evidence="2" id="KW-0436">Ligase</keyword>
<dbReference type="EMBL" id="VSSQ01121200">
    <property type="protein sequence ID" value="MPN53745.1"/>
    <property type="molecule type" value="Genomic_DNA"/>
</dbReference>
<gene>
    <name evidence="2" type="primary">gatA_45</name>
    <name evidence="2" type="ORF">SDC9_201411</name>
</gene>
<keyword evidence="2" id="KW-0808">Transferase</keyword>
<feature type="domain" description="Amidase" evidence="1">
    <location>
        <begin position="2"/>
        <end position="83"/>
    </location>
</feature>
<accession>A0A645IQU1</accession>
<evidence type="ECO:0000259" key="1">
    <source>
        <dbReference type="Pfam" id="PF01425"/>
    </source>
</evidence>